<dbReference type="InterPro" id="IPR003593">
    <property type="entry name" value="AAA+_ATPase"/>
</dbReference>
<keyword evidence="6" id="KW-1185">Reference proteome</keyword>
<reference evidence="5 6" key="1">
    <citation type="submission" date="2014-03" db="EMBL/GenBank/DDBJ databases">
        <title>Genome of Paenirhodobacter enshiensis DW2-9.</title>
        <authorList>
            <person name="Wang D."/>
            <person name="Wang G."/>
        </authorList>
    </citation>
    <scope>NUCLEOTIDE SEQUENCE [LARGE SCALE GENOMIC DNA]</scope>
    <source>
        <strain evidence="5 6">DW2-9</strain>
    </source>
</reference>
<dbReference type="Pfam" id="PF00005">
    <property type="entry name" value="ABC_tran"/>
    <property type="match status" value="1"/>
</dbReference>
<dbReference type="InterPro" id="IPR027417">
    <property type="entry name" value="P-loop_NTPase"/>
</dbReference>
<evidence type="ECO:0000259" key="4">
    <source>
        <dbReference type="PROSITE" id="PS50893"/>
    </source>
</evidence>
<keyword evidence="3" id="KW-0067">ATP-binding</keyword>
<evidence type="ECO:0000313" key="6">
    <source>
        <dbReference type="Proteomes" id="UP000028824"/>
    </source>
</evidence>
<organism evidence="5 6">
    <name type="scientific">Paenirhodobacter enshiensis</name>
    <dbReference type="NCBI Taxonomy" id="1105367"/>
    <lineage>
        <taxon>Bacteria</taxon>
        <taxon>Pseudomonadati</taxon>
        <taxon>Pseudomonadota</taxon>
        <taxon>Alphaproteobacteria</taxon>
        <taxon>Rhodobacterales</taxon>
        <taxon>Rhodobacter group</taxon>
        <taxon>Paenirhodobacter</taxon>
    </lineage>
</organism>
<keyword evidence="2" id="KW-0547">Nucleotide-binding</keyword>
<dbReference type="PANTHER" id="PTHR45772">
    <property type="entry name" value="CONSERVED COMPONENT OF ABC TRANSPORTER FOR NATURAL AMINO ACIDS-RELATED"/>
    <property type="match status" value="1"/>
</dbReference>
<evidence type="ECO:0000256" key="1">
    <source>
        <dbReference type="ARBA" id="ARBA00022448"/>
    </source>
</evidence>
<evidence type="ECO:0000256" key="2">
    <source>
        <dbReference type="ARBA" id="ARBA00022741"/>
    </source>
</evidence>
<comment type="caution">
    <text evidence="5">The sequence shown here is derived from an EMBL/GenBank/DDBJ whole genome shotgun (WGS) entry which is preliminary data.</text>
</comment>
<dbReference type="SUPFAM" id="SSF52540">
    <property type="entry name" value="P-loop containing nucleoside triphosphate hydrolases"/>
    <property type="match status" value="1"/>
</dbReference>
<dbReference type="Gene3D" id="3.40.50.300">
    <property type="entry name" value="P-loop containing nucleotide triphosphate hydrolases"/>
    <property type="match status" value="1"/>
</dbReference>
<proteinExistence type="predicted"/>
<dbReference type="PROSITE" id="PS50893">
    <property type="entry name" value="ABC_TRANSPORTER_2"/>
    <property type="match status" value="1"/>
</dbReference>
<dbReference type="GO" id="GO:0016887">
    <property type="term" value="F:ATP hydrolysis activity"/>
    <property type="evidence" value="ECO:0007669"/>
    <property type="project" value="InterPro"/>
</dbReference>
<dbReference type="InterPro" id="IPR032823">
    <property type="entry name" value="BCA_ABC_TP_C"/>
</dbReference>
<dbReference type="Pfam" id="PF12399">
    <property type="entry name" value="BCA_ABC_TP_C"/>
    <property type="match status" value="1"/>
</dbReference>
<gene>
    <name evidence="5" type="ORF">CG50_06945</name>
</gene>
<sequence>MNDYALSVEDVSIRFGALQAVDGVSLQLPAGARHALIGPNGAGKSTFVGLITGTLRPDSGRVLLGGHDVTRTGFSARVRRGLVRSFQVTSLFAEMSALDSVLLAIAEREGRSARMLRPLGRYGAFVDEAGEILRSVGLIGVAKRPVSDLAYGQQRVVEIALALAARPRVLVLDEPAAGIPAGESTRLFEVLEGLPAEVALLFVEHDMHLVRRFARAVTVLAGGKVLAEGTPAHVAADPAVQDAYLGRRGAGLHA</sequence>
<dbReference type="AlphaFoldDB" id="A0A086XSM6"/>
<evidence type="ECO:0000256" key="3">
    <source>
        <dbReference type="ARBA" id="ARBA00022840"/>
    </source>
</evidence>
<evidence type="ECO:0000313" key="5">
    <source>
        <dbReference type="EMBL" id="KFI25026.1"/>
    </source>
</evidence>
<dbReference type="InterPro" id="IPR003439">
    <property type="entry name" value="ABC_transporter-like_ATP-bd"/>
</dbReference>
<dbReference type="STRING" id="1105367.CG50_06945"/>
<dbReference type="GO" id="GO:0005886">
    <property type="term" value="C:plasma membrane"/>
    <property type="evidence" value="ECO:0007669"/>
    <property type="project" value="TreeGrafter"/>
</dbReference>
<dbReference type="PROSITE" id="PS00211">
    <property type="entry name" value="ABC_TRANSPORTER_1"/>
    <property type="match status" value="1"/>
</dbReference>
<dbReference type="Proteomes" id="UP000028824">
    <property type="component" value="Unassembled WGS sequence"/>
</dbReference>
<dbReference type="GO" id="GO:0005524">
    <property type="term" value="F:ATP binding"/>
    <property type="evidence" value="ECO:0007669"/>
    <property type="project" value="UniProtKB-KW"/>
</dbReference>
<dbReference type="PANTHER" id="PTHR45772:SF2">
    <property type="entry name" value="ABC TRANSPORTER ATP-BINDING PROTEIN"/>
    <property type="match status" value="1"/>
</dbReference>
<feature type="domain" description="ABC transporter" evidence="4">
    <location>
        <begin position="6"/>
        <end position="247"/>
    </location>
</feature>
<accession>A0A086XSM6</accession>
<keyword evidence="1" id="KW-0813">Transport</keyword>
<dbReference type="CDD" id="cd03219">
    <property type="entry name" value="ABC_Mj1267_LivG_branched"/>
    <property type="match status" value="1"/>
</dbReference>
<dbReference type="eggNOG" id="COG0411">
    <property type="taxonomic scope" value="Bacteria"/>
</dbReference>
<dbReference type="InterPro" id="IPR051120">
    <property type="entry name" value="ABC_AA/LPS_Transport"/>
</dbReference>
<dbReference type="SMART" id="SM00382">
    <property type="entry name" value="AAA"/>
    <property type="match status" value="1"/>
</dbReference>
<dbReference type="EMBL" id="JFZB01000029">
    <property type="protein sequence ID" value="KFI25026.1"/>
    <property type="molecule type" value="Genomic_DNA"/>
</dbReference>
<name>A0A086XSM6_9RHOB</name>
<protein>
    <submittedName>
        <fullName evidence="5">Hemolysin III</fullName>
    </submittedName>
</protein>
<dbReference type="InterPro" id="IPR017871">
    <property type="entry name" value="ABC_transporter-like_CS"/>
</dbReference>